<proteinExistence type="inferred from homology"/>
<dbReference type="Pfam" id="PF00482">
    <property type="entry name" value="T2SSF"/>
    <property type="match status" value="2"/>
</dbReference>
<evidence type="ECO:0000256" key="4">
    <source>
        <dbReference type="ARBA" id="ARBA00022519"/>
    </source>
</evidence>
<evidence type="ECO:0000256" key="6">
    <source>
        <dbReference type="ARBA" id="ARBA00022989"/>
    </source>
</evidence>
<evidence type="ECO:0000256" key="7">
    <source>
        <dbReference type="ARBA" id="ARBA00023136"/>
    </source>
</evidence>
<dbReference type="EMBL" id="LCCA01000015">
    <property type="protein sequence ID" value="KKS22024.1"/>
    <property type="molecule type" value="Genomic_DNA"/>
</dbReference>
<feature type="transmembrane region" description="Helical" evidence="8">
    <location>
        <begin position="118"/>
        <end position="140"/>
    </location>
</feature>
<evidence type="ECO:0000313" key="10">
    <source>
        <dbReference type="EMBL" id="KKS22024.1"/>
    </source>
</evidence>
<evidence type="ECO:0000256" key="8">
    <source>
        <dbReference type="SAM" id="Phobius"/>
    </source>
</evidence>
<evidence type="ECO:0000256" key="2">
    <source>
        <dbReference type="ARBA" id="ARBA00005745"/>
    </source>
</evidence>
<feature type="domain" description="Type II secretion system protein GspF" evidence="9">
    <location>
        <begin position="219"/>
        <end position="342"/>
    </location>
</feature>
<keyword evidence="5 8" id="KW-0812">Transmembrane</keyword>
<dbReference type="STRING" id="1619103.UU80_C0015G0019"/>
<sequence>MKKYNPEKLTISNNDKMMLVSNLSTLLSAGIPIFESINTLKEESKENVKYFLDEVSDDMIQGKTLSDAFRKFPNVFSNININILKASEHAGNLEEALNDLKISVRRDIEFRDKIKGALLYPMVLLVVFFVVVLVILFVAIPKIATVFSNLRVELPLPTRILIFVSNALTTYTIPILAAVVLIIVALVYLYKNNKKRFLLALSSLPILSRLFQEIDITVFSRNLALLLNSGVAITTALELTQDVVLSKNVGKAIEDARVEVHSGGRMSEGFRKNKNAFPGVMVKIVEAGEKSGRLDSAMQDVSDYMDYNVSMNLKTTTALLEPAILVIVGIFMGGVMISIIAPIYNLISHIQVN</sequence>
<comment type="caution">
    <text evidence="10">The sequence shown here is derived from an EMBL/GenBank/DDBJ whole genome shotgun (WGS) entry which is preliminary data.</text>
</comment>
<evidence type="ECO:0000313" key="11">
    <source>
        <dbReference type="Proteomes" id="UP000034920"/>
    </source>
</evidence>
<feature type="domain" description="Type II secretion system protein GspF" evidence="9">
    <location>
        <begin position="21"/>
        <end position="141"/>
    </location>
</feature>
<dbReference type="InterPro" id="IPR003004">
    <property type="entry name" value="GspF/PilC"/>
</dbReference>
<evidence type="ECO:0000259" key="9">
    <source>
        <dbReference type="Pfam" id="PF00482"/>
    </source>
</evidence>
<dbReference type="PANTHER" id="PTHR30012:SF0">
    <property type="entry name" value="TYPE II SECRETION SYSTEM PROTEIN F-RELATED"/>
    <property type="match status" value="1"/>
</dbReference>
<comment type="subcellular location">
    <subcellularLocation>
        <location evidence="1">Cell inner membrane</location>
        <topology evidence="1">Multi-pass membrane protein</topology>
    </subcellularLocation>
</comment>
<accession>A0A0G0XAL7</accession>
<evidence type="ECO:0000256" key="1">
    <source>
        <dbReference type="ARBA" id="ARBA00004429"/>
    </source>
</evidence>
<gene>
    <name evidence="10" type="ORF">UU80_C0015G0019</name>
</gene>
<dbReference type="PRINTS" id="PR00812">
    <property type="entry name" value="BCTERIALGSPF"/>
</dbReference>
<dbReference type="Gene3D" id="1.20.81.30">
    <property type="entry name" value="Type II secretion system (T2SS), domain F"/>
    <property type="match status" value="2"/>
</dbReference>
<dbReference type="FunFam" id="1.20.81.30:FF:000001">
    <property type="entry name" value="Type II secretion system protein F"/>
    <property type="match status" value="1"/>
</dbReference>
<keyword evidence="4" id="KW-0997">Cell inner membrane</keyword>
<dbReference type="InterPro" id="IPR018076">
    <property type="entry name" value="T2SS_GspF_dom"/>
</dbReference>
<name>A0A0G0XAL7_UNCKA</name>
<keyword evidence="3" id="KW-1003">Cell membrane</keyword>
<protein>
    <submittedName>
        <fullName evidence="10">Type II secretion system protein</fullName>
    </submittedName>
</protein>
<dbReference type="AlphaFoldDB" id="A0A0G0XAL7"/>
<evidence type="ECO:0000256" key="3">
    <source>
        <dbReference type="ARBA" id="ARBA00022475"/>
    </source>
</evidence>
<keyword evidence="7 8" id="KW-0472">Membrane</keyword>
<dbReference type="Proteomes" id="UP000034920">
    <property type="component" value="Unassembled WGS sequence"/>
</dbReference>
<evidence type="ECO:0000256" key="5">
    <source>
        <dbReference type="ARBA" id="ARBA00022692"/>
    </source>
</evidence>
<feature type="transmembrane region" description="Helical" evidence="8">
    <location>
        <begin position="323"/>
        <end position="347"/>
    </location>
</feature>
<dbReference type="PANTHER" id="PTHR30012">
    <property type="entry name" value="GENERAL SECRETION PATHWAY PROTEIN"/>
    <property type="match status" value="1"/>
</dbReference>
<dbReference type="InterPro" id="IPR042094">
    <property type="entry name" value="T2SS_GspF_sf"/>
</dbReference>
<comment type="similarity">
    <text evidence="2">Belongs to the GSP F family.</text>
</comment>
<feature type="transmembrane region" description="Helical" evidence="8">
    <location>
        <begin position="160"/>
        <end position="190"/>
    </location>
</feature>
<organism evidence="10 11">
    <name type="scientific">candidate division WWE3 bacterium GW2011_GWA1_41_8</name>
    <dbReference type="NCBI Taxonomy" id="1619103"/>
    <lineage>
        <taxon>Bacteria</taxon>
        <taxon>Katanobacteria</taxon>
    </lineage>
</organism>
<dbReference type="GO" id="GO:0005886">
    <property type="term" value="C:plasma membrane"/>
    <property type="evidence" value="ECO:0007669"/>
    <property type="project" value="UniProtKB-SubCell"/>
</dbReference>
<keyword evidence="6 8" id="KW-1133">Transmembrane helix</keyword>
<reference evidence="10 11" key="1">
    <citation type="journal article" date="2015" name="Nature">
        <title>rRNA introns, odd ribosomes, and small enigmatic genomes across a large radiation of phyla.</title>
        <authorList>
            <person name="Brown C.T."/>
            <person name="Hug L.A."/>
            <person name="Thomas B.C."/>
            <person name="Sharon I."/>
            <person name="Castelle C.J."/>
            <person name="Singh A."/>
            <person name="Wilkins M.J."/>
            <person name="Williams K.H."/>
            <person name="Banfield J.F."/>
        </authorList>
    </citation>
    <scope>NUCLEOTIDE SEQUENCE [LARGE SCALE GENOMIC DNA]</scope>
</reference>